<evidence type="ECO:0000313" key="4">
    <source>
        <dbReference type="Proteomes" id="UP000241769"/>
    </source>
</evidence>
<accession>A0A2P6N0C4</accession>
<feature type="compositionally biased region" description="Polar residues" evidence="2">
    <location>
        <begin position="296"/>
        <end position="315"/>
    </location>
</feature>
<dbReference type="EMBL" id="MDYQ01000268">
    <property type="protein sequence ID" value="PRP77380.1"/>
    <property type="molecule type" value="Genomic_DNA"/>
</dbReference>
<feature type="region of interest" description="Disordered" evidence="2">
    <location>
        <begin position="1"/>
        <end position="39"/>
    </location>
</feature>
<feature type="coiled-coil region" evidence="1">
    <location>
        <begin position="573"/>
        <end position="600"/>
    </location>
</feature>
<dbReference type="Proteomes" id="UP000241769">
    <property type="component" value="Unassembled WGS sequence"/>
</dbReference>
<gene>
    <name evidence="3" type="ORF">PROFUN_14437</name>
</gene>
<proteinExistence type="predicted"/>
<sequence length="1137" mass="130205">MATEEDSQKREVRMKLLTKSEEAPTSHGRGVKPAPGMSVRPTVGVAEAVQSNLWELEVSKRKIARLESGNRVWTNFTYLREKVGLPVTDKKCMSLEDAKNLAVHLCLVRKIKPKTAETLVHDALRYQSEVLGQTTIASDPEKMKSLVAIFWNMSYYHIRTTTKQAIPILKKDVDHAIQQCITVDKKMDAAAIATLWATAGRFDSMQWVAGEDLEFLTEECDQKHVFSGFNLKYNKMKQGSTEGLTYHLQDRDVDNPLSFSRCLVDLLIEKDWLVFVSDDSPNRVNINITEDHETTTEPSGPEDTSSVTADSNTGKQRPRVTITPQSFSTEEEREERKRSAPEGTPEPAEKRQKIIRTVKSFEEFKRGIALGLVPEIVEFAHKQWLFTWDNGTFQGNLLSKFSIAKGKARSTVVSENMMYNHYRGKRRTIKQMNDFLNEMFHVFGFKEHVFTTRSFRRGKITSIAIQRFFRNGGGWKEGDIEYISDAMGWRDKEHIKRYMDNVVRQLRSFTDLDSDISDDEMLARMKQRFLSITNDHLLRAYTKNSSLNVMDHILQSIISAFDEEEQLVEPSEKEEETAELKEVKRLFAEQEQLMKKYGQEYEEDIAIGKEQSSLYQTILSAAETGREPDLMEYSLQEVESFIAELTSKFRAKKLEPIMIRILAKWSVERKVHKQSRERQSVSSLKEWEEKASTMVHTNYANKSIKDIDPNFRKFFSKAMDPQFRDVMAKHVLTAVPKERQNDRKHIDSCIISYLFGKYHTVAKDISFLQRWHKIFRNTGINPVVKGFCVQYAQHHFKSEFNPNFQVGDVVIRNPHKNKRATDEGYTPLHREAQEKMYDLFKGPIPRLTASGEKMEKLRAIHTELEIPLTEIEKSRTKYKSVLQRSEEKKISFAEALAEVFDYHNNRRAGSAASAALDAFFPPDNPPTLSTYNKAITSLTPVERKHIEKRNLGFNGYLKQWKKKHPSPAPQKNLMQFFKSNDDDKAPAEALDMEEVIPYMDETLSEALDIDEEIPEAPANPIQLAVMTDEDMELFNAAPQESLFTSNSANYFGEDTCAPKESADATTENIGNILRAAQTLPLNLELAAQEGAHIAQYCTKLMADPEGVMSTTWKSLLAESRAKFRALLQNISADATHV</sequence>
<keyword evidence="4" id="KW-1185">Reference proteome</keyword>
<feature type="compositionally biased region" description="Basic and acidic residues" evidence="2">
    <location>
        <begin position="1"/>
        <end position="24"/>
    </location>
</feature>
<evidence type="ECO:0000256" key="1">
    <source>
        <dbReference type="SAM" id="Coils"/>
    </source>
</evidence>
<dbReference type="InParanoid" id="A0A2P6N0C4"/>
<feature type="region of interest" description="Disordered" evidence="2">
    <location>
        <begin position="288"/>
        <end position="352"/>
    </location>
</feature>
<keyword evidence="1" id="KW-0175">Coiled coil</keyword>
<evidence type="ECO:0000256" key="2">
    <source>
        <dbReference type="SAM" id="MobiDB-lite"/>
    </source>
</evidence>
<protein>
    <submittedName>
        <fullName evidence="3">Uncharacterized protein</fullName>
    </submittedName>
</protein>
<reference evidence="3 4" key="1">
    <citation type="journal article" date="2018" name="Genome Biol. Evol.">
        <title>Multiple Roots of Fruiting Body Formation in Amoebozoa.</title>
        <authorList>
            <person name="Hillmann F."/>
            <person name="Forbes G."/>
            <person name="Novohradska S."/>
            <person name="Ferling I."/>
            <person name="Riege K."/>
            <person name="Groth M."/>
            <person name="Westermann M."/>
            <person name="Marz M."/>
            <person name="Spaller T."/>
            <person name="Winckler T."/>
            <person name="Schaap P."/>
            <person name="Glockner G."/>
        </authorList>
    </citation>
    <scope>NUCLEOTIDE SEQUENCE [LARGE SCALE GENOMIC DNA]</scope>
    <source>
        <strain evidence="3 4">Jena</strain>
    </source>
</reference>
<evidence type="ECO:0000313" key="3">
    <source>
        <dbReference type="EMBL" id="PRP77380.1"/>
    </source>
</evidence>
<comment type="caution">
    <text evidence="3">The sequence shown here is derived from an EMBL/GenBank/DDBJ whole genome shotgun (WGS) entry which is preliminary data.</text>
</comment>
<organism evidence="3 4">
    <name type="scientific">Planoprotostelium fungivorum</name>
    <dbReference type="NCBI Taxonomy" id="1890364"/>
    <lineage>
        <taxon>Eukaryota</taxon>
        <taxon>Amoebozoa</taxon>
        <taxon>Evosea</taxon>
        <taxon>Variosea</taxon>
        <taxon>Cavosteliida</taxon>
        <taxon>Cavosteliaceae</taxon>
        <taxon>Planoprotostelium</taxon>
    </lineage>
</organism>
<dbReference type="AlphaFoldDB" id="A0A2P6N0C4"/>
<name>A0A2P6N0C4_9EUKA</name>